<name>A0A2H0LXE9_9BACT</name>
<comment type="caution">
    <text evidence="10">The sequence shown here is derived from an EMBL/GenBank/DDBJ whole genome shotgun (WGS) entry which is preliminary data.</text>
</comment>
<feature type="transmembrane region" description="Helical" evidence="8">
    <location>
        <begin position="267"/>
        <end position="289"/>
    </location>
</feature>
<dbReference type="GO" id="GO:0022857">
    <property type="term" value="F:transmembrane transporter activity"/>
    <property type="evidence" value="ECO:0007669"/>
    <property type="project" value="InterPro"/>
</dbReference>
<dbReference type="EMBL" id="PCWA01000075">
    <property type="protein sequence ID" value="PIQ89042.1"/>
    <property type="molecule type" value="Genomic_DNA"/>
</dbReference>
<keyword evidence="2" id="KW-0813">Transport</keyword>
<keyword evidence="6 8" id="KW-0472">Membrane</keyword>
<keyword evidence="4 8" id="KW-0812">Transmembrane</keyword>
<keyword evidence="3" id="KW-1003">Cell membrane</keyword>
<dbReference type="Pfam" id="PF07690">
    <property type="entry name" value="MFS_1"/>
    <property type="match status" value="1"/>
</dbReference>
<dbReference type="PANTHER" id="PTHR43266:SF2">
    <property type="entry name" value="MAJOR FACILITATOR SUPERFAMILY (MFS) PROFILE DOMAIN-CONTAINING PROTEIN"/>
    <property type="match status" value="1"/>
</dbReference>
<keyword evidence="5 8" id="KW-1133">Transmembrane helix</keyword>
<evidence type="ECO:0000256" key="2">
    <source>
        <dbReference type="ARBA" id="ARBA00022448"/>
    </source>
</evidence>
<organism evidence="10 11">
    <name type="scientific">Candidatus Ghiorseimicrobium undicola</name>
    <dbReference type="NCBI Taxonomy" id="1974746"/>
    <lineage>
        <taxon>Bacteria</taxon>
        <taxon>Pseudomonadati</taxon>
        <taxon>Candidatus Omnitrophota</taxon>
        <taxon>Candidatus Ghiorseimicrobium</taxon>
    </lineage>
</organism>
<dbReference type="SUPFAM" id="SSF103473">
    <property type="entry name" value="MFS general substrate transporter"/>
    <property type="match status" value="1"/>
</dbReference>
<evidence type="ECO:0000256" key="7">
    <source>
        <dbReference type="SAM" id="MobiDB-lite"/>
    </source>
</evidence>
<evidence type="ECO:0000256" key="5">
    <source>
        <dbReference type="ARBA" id="ARBA00022989"/>
    </source>
</evidence>
<accession>A0A2H0LXE9</accession>
<dbReference type="InterPro" id="IPR011701">
    <property type="entry name" value="MFS"/>
</dbReference>
<dbReference type="CDD" id="cd06173">
    <property type="entry name" value="MFS_MefA_like"/>
    <property type="match status" value="1"/>
</dbReference>
<feature type="transmembrane region" description="Helical" evidence="8">
    <location>
        <begin position="204"/>
        <end position="222"/>
    </location>
</feature>
<proteinExistence type="predicted"/>
<feature type="transmembrane region" description="Helical" evidence="8">
    <location>
        <begin position="332"/>
        <end position="350"/>
    </location>
</feature>
<feature type="transmembrane region" description="Helical" evidence="8">
    <location>
        <begin position="301"/>
        <end position="320"/>
    </location>
</feature>
<reference evidence="10 11" key="1">
    <citation type="submission" date="2017-09" db="EMBL/GenBank/DDBJ databases">
        <title>Depth-based differentiation of microbial function through sediment-hosted aquifers and enrichment of novel symbionts in the deep terrestrial subsurface.</title>
        <authorList>
            <person name="Probst A.J."/>
            <person name="Ladd B."/>
            <person name="Jarett J.K."/>
            <person name="Geller-Mcgrath D.E."/>
            <person name="Sieber C.M."/>
            <person name="Emerson J.B."/>
            <person name="Anantharaman K."/>
            <person name="Thomas B.C."/>
            <person name="Malmstrom R."/>
            <person name="Stieglmeier M."/>
            <person name="Klingl A."/>
            <person name="Woyke T."/>
            <person name="Ryan C.M."/>
            <person name="Banfield J.F."/>
        </authorList>
    </citation>
    <scope>NUCLEOTIDE SEQUENCE [LARGE SCALE GENOMIC DNA]</scope>
    <source>
        <strain evidence="10">CG11_big_fil_rev_8_21_14_0_20_42_13</strain>
    </source>
</reference>
<evidence type="ECO:0000256" key="4">
    <source>
        <dbReference type="ARBA" id="ARBA00022692"/>
    </source>
</evidence>
<feature type="transmembrane region" description="Helical" evidence="8">
    <location>
        <begin position="81"/>
        <end position="100"/>
    </location>
</feature>
<dbReference type="PROSITE" id="PS50850">
    <property type="entry name" value="MFS"/>
    <property type="match status" value="1"/>
</dbReference>
<sequence length="451" mass="49596">MDCSNISSKNKIPSSENKQNLRPSKDALSGAGFRKILKNRNFFLLWLGQIISQFGDRLNQMALIALVYQRAPGSALQLAKIISFTIIPVFIIGPVAGVYVDRWDRRKTMYICDLLRCVLVLLIPLAFFYKRSFFPIYLIVFIIFCISRFFVPAKMAIVPDLVDKGSLLLANSLVATTGMIAAAFGLGLSGILVSPAWIGVEGGFYLDSLTFFISAFLIFLISKRIATSQKESLINVSRGVLEVIRKSVFSEMKEGFFYLIKHKELRYIIGVLFLLGAALGSVNTVIIVFVQQALHSATKDLGLLAMFLAGGLFFGSIIYGRFGHRVALFKTIFLSLSCVGFTLIAFSFILKSNPHFLVAAVLAIVLGVVISPIITACNTLIHQLSHDEMRGKVFSSVEIVIHLAFLVCMLLSAFLADKLGQAKILIGAGVILALFGILSLINESSRNNSRL</sequence>
<feature type="compositionally biased region" description="Low complexity" evidence="7">
    <location>
        <begin position="1"/>
        <end position="18"/>
    </location>
</feature>
<feature type="transmembrane region" description="Helical" evidence="8">
    <location>
        <begin position="172"/>
        <end position="198"/>
    </location>
</feature>
<feature type="transmembrane region" description="Helical" evidence="8">
    <location>
        <begin position="356"/>
        <end position="381"/>
    </location>
</feature>
<evidence type="ECO:0000256" key="1">
    <source>
        <dbReference type="ARBA" id="ARBA00004651"/>
    </source>
</evidence>
<feature type="region of interest" description="Disordered" evidence="7">
    <location>
        <begin position="1"/>
        <end position="23"/>
    </location>
</feature>
<evidence type="ECO:0000256" key="3">
    <source>
        <dbReference type="ARBA" id="ARBA00022475"/>
    </source>
</evidence>
<dbReference type="AlphaFoldDB" id="A0A2H0LXE9"/>
<evidence type="ECO:0000313" key="11">
    <source>
        <dbReference type="Proteomes" id="UP000229641"/>
    </source>
</evidence>
<dbReference type="PANTHER" id="PTHR43266">
    <property type="entry name" value="MACROLIDE-EFFLUX PROTEIN"/>
    <property type="match status" value="1"/>
</dbReference>
<evidence type="ECO:0000256" key="6">
    <source>
        <dbReference type="ARBA" id="ARBA00023136"/>
    </source>
</evidence>
<feature type="transmembrane region" description="Helical" evidence="8">
    <location>
        <begin position="134"/>
        <end position="151"/>
    </location>
</feature>
<protein>
    <recommendedName>
        <fullName evidence="9">Major facilitator superfamily (MFS) profile domain-containing protein</fullName>
    </recommendedName>
</protein>
<dbReference type="InterPro" id="IPR036259">
    <property type="entry name" value="MFS_trans_sf"/>
</dbReference>
<feature type="transmembrane region" description="Helical" evidence="8">
    <location>
        <begin position="109"/>
        <end position="128"/>
    </location>
</feature>
<gene>
    <name evidence="10" type="ORF">COV72_05210</name>
</gene>
<dbReference type="InterPro" id="IPR020846">
    <property type="entry name" value="MFS_dom"/>
</dbReference>
<feature type="domain" description="Major facilitator superfamily (MFS) profile" evidence="9">
    <location>
        <begin position="41"/>
        <end position="445"/>
    </location>
</feature>
<dbReference type="Proteomes" id="UP000229641">
    <property type="component" value="Unassembled WGS sequence"/>
</dbReference>
<comment type="subcellular location">
    <subcellularLocation>
        <location evidence="1">Cell membrane</location>
        <topology evidence="1">Multi-pass membrane protein</topology>
    </subcellularLocation>
</comment>
<evidence type="ECO:0000259" key="9">
    <source>
        <dbReference type="PROSITE" id="PS50850"/>
    </source>
</evidence>
<evidence type="ECO:0000313" key="10">
    <source>
        <dbReference type="EMBL" id="PIQ89042.1"/>
    </source>
</evidence>
<evidence type="ECO:0000256" key="8">
    <source>
        <dbReference type="SAM" id="Phobius"/>
    </source>
</evidence>
<dbReference type="Gene3D" id="1.20.1250.20">
    <property type="entry name" value="MFS general substrate transporter like domains"/>
    <property type="match status" value="1"/>
</dbReference>
<dbReference type="GO" id="GO:0005886">
    <property type="term" value="C:plasma membrane"/>
    <property type="evidence" value="ECO:0007669"/>
    <property type="project" value="UniProtKB-SubCell"/>
</dbReference>
<feature type="transmembrane region" description="Helical" evidence="8">
    <location>
        <begin position="393"/>
        <end position="416"/>
    </location>
</feature>
<feature type="transmembrane region" description="Helical" evidence="8">
    <location>
        <begin position="422"/>
        <end position="441"/>
    </location>
</feature>